<evidence type="ECO:0000256" key="6">
    <source>
        <dbReference type="ARBA" id="ARBA00022822"/>
    </source>
</evidence>
<evidence type="ECO:0000256" key="9">
    <source>
        <dbReference type="ARBA" id="ARBA00049047"/>
    </source>
</evidence>
<keyword evidence="6" id="KW-0822">Tryptophan biosynthesis</keyword>
<dbReference type="FunFam" id="3.20.20.70:FF:000037">
    <property type="entry name" value="Tryptophan synthase alpha chain"/>
    <property type="match status" value="1"/>
</dbReference>
<dbReference type="UniPathway" id="UPA00035">
    <property type="reaction ID" value="UER00044"/>
</dbReference>
<evidence type="ECO:0000256" key="3">
    <source>
        <dbReference type="ARBA" id="ARBA00011270"/>
    </source>
</evidence>
<comment type="function">
    <text evidence="1">The alpha subunit is responsible for the aldol cleavage of indoleglycerol phosphate to indole and glyceraldehyde 3-phosphate.</text>
</comment>
<dbReference type="PANTHER" id="PTHR43406">
    <property type="entry name" value="TRYPTOPHAN SYNTHASE, ALPHA CHAIN"/>
    <property type="match status" value="1"/>
</dbReference>
<dbReference type="NCBIfam" id="TIGR00262">
    <property type="entry name" value="trpA"/>
    <property type="match status" value="1"/>
</dbReference>
<feature type="non-terminal residue" evidence="10">
    <location>
        <position position="1"/>
    </location>
</feature>
<keyword evidence="5" id="KW-0028">Amino-acid biosynthesis</keyword>
<dbReference type="SUPFAM" id="SSF51366">
    <property type="entry name" value="Ribulose-phoshate binding barrel"/>
    <property type="match status" value="1"/>
</dbReference>
<dbReference type="InterPro" id="IPR011060">
    <property type="entry name" value="RibuloseP-bd_barrel"/>
</dbReference>
<comment type="subunit">
    <text evidence="3">Tetramer of two alpha and two beta chains.</text>
</comment>
<comment type="caution">
    <text evidence="10">The sequence shown here is derived from an EMBL/GenBank/DDBJ whole genome shotgun (WGS) entry which is preliminary data.</text>
</comment>
<evidence type="ECO:0000256" key="7">
    <source>
        <dbReference type="ARBA" id="ARBA00023141"/>
    </source>
</evidence>
<keyword evidence="7" id="KW-0057">Aromatic amino acid biosynthesis</keyword>
<dbReference type="GO" id="GO:0005829">
    <property type="term" value="C:cytosol"/>
    <property type="evidence" value="ECO:0007669"/>
    <property type="project" value="TreeGrafter"/>
</dbReference>
<sequence>VQTLTRHADIIELGIPFSDPIADGPTIQEAADRALKAGTTPETVLEIISQIRCTSEIPLVVLTYYNIVFKWGVDKFVRDFTAAGMDGVIIPDLPAEEASEVLEATRKYGADLILLVTPTTTPARLKRICDLSSGFLYVVSLLGVTGAREQLSESVKPLIADVRKISRVPIAVGFGISNPEHVKGVIMAGADGAIVGSAFINLITKNLKDQQKMLRELDQFGKILKAAARLAH</sequence>
<keyword evidence="8" id="KW-0456">Lyase</keyword>
<dbReference type="AlphaFoldDB" id="X1D914"/>
<reference evidence="10" key="1">
    <citation type="journal article" date="2014" name="Front. Microbiol.">
        <title>High frequency of phylogenetically diverse reductive dehalogenase-homologous genes in deep subseafloor sedimentary metagenomes.</title>
        <authorList>
            <person name="Kawai M."/>
            <person name="Futagami T."/>
            <person name="Toyoda A."/>
            <person name="Takaki Y."/>
            <person name="Nishi S."/>
            <person name="Hori S."/>
            <person name="Arai W."/>
            <person name="Tsubouchi T."/>
            <person name="Morono Y."/>
            <person name="Uchiyama I."/>
            <person name="Ito T."/>
            <person name="Fujiyama A."/>
            <person name="Inagaki F."/>
            <person name="Takami H."/>
        </authorList>
    </citation>
    <scope>NUCLEOTIDE SEQUENCE</scope>
    <source>
        <strain evidence="10">Expedition CK06-06</strain>
    </source>
</reference>
<dbReference type="PANTHER" id="PTHR43406:SF1">
    <property type="entry name" value="TRYPTOPHAN SYNTHASE ALPHA CHAIN, CHLOROPLASTIC"/>
    <property type="match status" value="1"/>
</dbReference>
<dbReference type="InterPro" id="IPR018204">
    <property type="entry name" value="Trp_synthase_alpha_AS"/>
</dbReference>
<dbReference type="CDD" id="cd04724">
    <property type="entry name" value="Tryptophan_synthase_alpha"/>
    <property type="match status" value="1"/>
</dbReference>
<dbReference type="EC" id="4.2.1.20" evidence="4"/>
<evidence type="ECO:0000256" key="8">
    <source>
        <dbReference type="ARBA" id="ARBA00023239"/>
    </source>
</evidence>
<comment type="catalytic activity">
    <reaction evidence="9">
        <text>(1S,2R)-1-C-(indol-3-yl)glycerol 3-phosphate + L-serine = D-glyceraldehyde 3-phosphate + L-tryptophan + H2O</text>
        <dbReference type="Rhea" id="RHEA:10532"/>
        <dbReference type="ChEBI" id="CHEBI:15377"/>
        <dbReference type="ChEBI" id="CHEBI:33384"/>
        <dbReference type="ChEBI" id="CHEBI:57912"/>
        <dbReference type="ChEBI" id="CHEBI:58866"/>
        <dbReference type="ChEBI" id="CHEBI:59776"/>
        <dbReference type="EC" id="4.2.1.20"/>
    </reaction>
</comment>
<dbReference type="EMBL" id="BART01026824">
    <property type="protein sequence ID" value="GAH01544.1"/>
    <property type="molecule type" value="Genomic_DNA"/>
</dbReference>
<evidence type="ECO:0000256" key="5">
    <source>
        <dbReference type="ARBA" id="ARBA00022605"/>
    </source>
</evidence>
<protein>
    <recommendedName>
        <fullName evidence="4">tryptophan synthase</fullName>
        <ecNumber evidence="4">4.2.1.20</ecNumber>
    </recommendedName>
</protein>
<organism evidence="10">
    <name type="scientific">marine sediment metagenome</name>
    <dbReference type="NCBI Taxonomy" id="412755"/>
    <lineage>
        <taxon>unclassified sequences</taxon>
        <taxon>metagenomes</taxon>
        <taxon>ecological metagenomes</taxon>
    </lineage>
</organism>
<dbReference type="GO" id="GO:0004834">
    <property type="term" value="F:tryptophan synthase activity"/>
    <property type="evidence" value="ECO:0007669"/>
    <property type="project" value="UniProtKB-EC"/>
</dbReference>
<dbReference type="Pfam" id="PF00290">
    <property type="entry name" value="Trp_syntA"/>
    <property type="match status" value="1"/>
</dbReference>
<evidence type="ECO:0000256" key="4">
    <source>
        <dbReference type="ARBA" id="ARBA00012043"/>
    </source>
</evidence>
<accession>X1D914</accession>
<dbReference type="Gene3D" id="3.20.20.70">
    <property type="entry name" value="Aldolase class I"/>
    <property type="match status" value="1"/>
</dbReference>
<dbReference type="InterPro" id="IPR002028">
    <property type="entry name" value="Trp_synthase_suA"/>
</dbReference>
<proteinExistence type="inferred from homology"/>
<dbReference type="PROSITE" id="PS00167">
    <property type="entry name" value="TRP_SYNTHASE_ALPHA"/>
    <property type="match status" value="1"/>
</dbReference>
<name>X1D914_9ZZZZ</name>
<comment type="pathway">
    <text evidence="2">Amino-acid biosynthesis; L-tryptophan biosynthesis; L-tryptophan from chorismate: step 5/5.</text>
</comment>
<dbReference type="HAMAP" id="MF_00131">
    <property type="entry name" value="Trp_synth_alpha"/>
    <property type="match status" value="1"/>
</dbReference>
<evidence type="ECO:0000313" key="10">
    <source>
        <dbReference type="EMBL" id="GAH01544.1"/>
    </source>
</evidence>
<evidence type="ECO:0000256" key="2">
    <source>
        <dbReference type="ARBA" id="ARBA00004733"/>
    </source>
</evidence>
<dbReference type="InterPro" id="IPR013785">
    <property type="entry name" value="Aldolase_TIM"/>
</dbReference>
<evidence type="ECO:0000256" key="1">
    <source>
        <dbReference type="ARBA" id="ARBA00003365"/>
    </source>
</evidence>
<gene>
    <name evidence="10" type="ORF">S01H4_47724</name>
</gene>